<protein>
    <submittedName>
        <fullName evidence="1">Unannotated protein</fullName>
    </submittedName>
</protein>
<accession>A0A6J7SJA6</accession>
<organism evidence="1">
    <name type="scientific">freshwater metagenome</name>
    <dbReference type="NCBI Taxonomy" id="449393"/>
    <lineage>
        <taxon>unclassified sequences</taxon>
        <taxon>metagenomes</taxon>
        <taxon>ecological metagenomes</taxon>
    </lineage>
</organism>
<dbReference type="EMBL" id="CAFBPU010000092">
    <property type="protein sequence ID" value="CAB5041066.1"/>
    <property type="molecule type" value="Genomic_DNA"/>
</dbReference>
<proteinExistence type="predicted"/>
<sequence>MQTLCWGDLGEASRVDTVSDDVGGAAVLRAHDLLPHRAHDQDVVGVDDRLTLAVDEGLGREVVDVVHGADDGDGHPFIPDARRGTSRDAVLRVHEVELAGDSSQTLGHRIDRGKDLVVQGRSGVVHGDQGEGHLGATEELAVGWAEGDKVYVHPQLEQCLGKAQGVDYAAAGLCRVREDREAKWSTHRSTVAISGDRAAIAAHTRAARAAVSVTMHPASTSAATCDP</sequence>
<gene>
    <name evidence="1" type="ORF">UFOPK4150_02434</name>
</gene>
<dbReference type="AlphaFoldDB" id="A0A6J7SJA6"/>
<evidence type="ECO:0000313" key="1">
    <source>
        <dbReference type="EMBL" id="CAB5041066.1"/>
    </source>
</evidence>
<name>A0A6J7SJA6_9ZZZZ</name>
<reference evidence="1" key="1">
    <citation type="submission" date="2020-05" db="EMBL/GenBank/DDBJ databases">
        <authorList>
            <person name="Chiriac C."/>
            <person name="Salcher M."/>
            <person name="Ghai R."/>
            <person name="Kavagutti S V."/>
        </authorList>
    </citation>
    <scope>NUCLEOTIDE SEQUENCE</scope>
</reference>